<name>A0AA35RZK2_GEOBA</name>
<sequence>MLQLQLFVQDSRGEELISLQREVTLGQWHDVRVTGDGDNVTLTLDGDLEDQERVVLPQPLRTTSPLYIGGLPTDRRIPTSGGVVTEHFTGSLRSHYLSLATTRRGVEISSC</sequence>
<dbReference type="Gene3D" id="2.60.120.200">
    <property type="match status" value="1"/>
</dbReference>
<dbReference type="PROSITE" id="PS50025">
    <property type="entry name" value="LAM_G_DOMAIN"/>
    <property type="match status" value="1"/>
</dbReference>
<feature type="domain" description="Laminin G" evidence="2">
    <location>
        <begin position="1"/>
        <end position="111"/>
    </location>
</feature>
<dbReference type="AlphaFoldDB" id="A0AA35RZK2"/>
<evidence type="ECO:0000259" key="2">
    <source>
        <dbReference type="PROSITE" id="PS50025"/>
    </source>
</evidence>
<dbReference type="CDD" id="cd00110">
    <property type="entry name" value="LamG"/>
    <property type="match status" value="1"/>
</dbReference>
<dbReference type="SUPFAM" id="SSF49899">
    <property type="entry name" value="Concanavalin A-like lectins/glucanases"/>
    <property type="match status" value="1"/>
</dbReference>
<evidence type="ECO:0000256" key="1">
    <source>
        <dbReference type="PROSITE-ProRule" id="PRU00122"/>
    </source>
</evidence>
<evidence type="ECO:0000313" key="4">
    <source>
        <dbReference type="Proteomes" id="UP001174909"/>
    </source>
</evidence>
<organism evidence="3 4">
    <name type="scientific">Geodia barretti</name>
    <name type="common">Barrett's horny sponge</name>
    <dbReference type="NCBI Taxonomy" id="519541"/>
    <lineage>
        <taxon>Eukaryota</taxon>
        <taxon>Metazoa</taxon>
        <taxon>Porifera</taxon>
        <taxon>Demospongiae</taxon>
        <taxon>Heteroscleromorpha</taxon>
        <taxon>Tetractinellida</taxon>
        <taxon>Astrophorina</taxon>
        <taxon>Geodiidae</taxon>
        <taxon>Geodia</taxon>
    </lineage>
</organism>
<dbReference type="InterPro" id="IPR001791">
    <property type="entry name" value="Laminin_G"/>
</dbReference>
<gene>
    <name evidence="3" type="ORF">GBAR_LOCUS11905</name>
</gene>
<dbReference type="Pfam" id="PF02210">
    <property type="entry name" value="Laminin_G_2"/>
    <property type="match status" value="1"/>
</dbReference>
<comment type="caution">
    <text evidence="3">The sequence shown here is derived from an EMBL/GenBank/DDBJ whole genome shotgun (WGS) entry which is preliminary data.</text>
</comment>
<dbReference type="InterPro" id="IPR013320">
    <property type="entry name" value="ConA-like_dom_sf"/>
</dbReference>
<reference evidence="3" key="1">
    <citation type="submission" date="2023-03" db="EMBL/GenBank/DDBJ databases">
        <authorList>
            <person name="Steffen K."/>
            <person name="Cardenas P."/>
        </authorList>
    </citation>
    <scope>NUCLEOTIDE SEQUENCE</scope>
</reference>
<protein>
    <recommendedName>
        <fullName evidence="2">Laminin G domain-containing protein</fullName>
    </recommendedName>
</protein>
<dbReference type="EMBL" id="CASHTH010001782">
    <property type="protein sequence ID" value="CAI8019863.1"/>
    <property type="molecule type" value="Genomic_DNA"/>
</dbReference>
<dbReference type="Proteomes" id="UP001174909">
    <property type="component" value="Unassembled WGS sequence"/>
</dbReference>
<comment type="caution">
    <text evidence="1">Lacks conserved residue(s) required for the propagation of feature annotation.</text>
</comment>
<keyword evidence="4" id="KW-1185">Reference proteome</keyword>
<accession>A0AA35RZK2</accession>
<proteinExistence type="predicted"/>
<evidence type="ECO:0000313" key="3">
    <source>
        <dbReference type="EMBL" id="CAI8019863.1"/>
    </source>
</evidence>